<dbReference type="PANTHER" id="PTHR43008:SF8">
    <property type="entry name" value="BENZIL REDUCTASE ((S)-BENZOIN FORMING) IRC24"/>
    <property type="match status" value="1"/>
</dbReference>
<protein>
    <recommendedName>
        <fullName evidence="7">NAD(P)-binding protein</fullName>
    </recommendedName>
</protein>
<keyword evidence="3" id="KW-0560">Oxidoreductase</keyword>
<evidence type="ECO:0008006" key="7">
    <source>
        <dbReference type="Google" id="ProtNLM"/>
    </source>
</evidence>
<evidence type="ECO:0000256" key="4">
    <source>
        <dbReference type="RuleBase" id="RU000363"/>
    </source>
</evidence>
<organism evidence="5 6">
    <name type="scientific">Mucor saturninus</name>
    <dbReference type="NCBI Taxonomy" id="64648"/>
    <lineage>
        <taxon>Eukaryota</taxon>
        <taxon>Fungi</taxon>
        <taxon>Fungi incertae sedis</taxon>
        <taxon>Mucoromycota</taxon>
        <taxon>Mucoromycotina</taxon>
        <taxon>Mucoromycetes</taxon>
        <taxon>Mucorales</taxon>
        <taxon>Mucorineae</taxon>
        <taxon>Mucoraceae</taxon>
        <taxon>Mucor</taxon>
    </lineage>
</organism>
<comment type="caution">
    <text evidence="5">The sequence shown here is derived from an EMBL/GenBank/DDBJ whole genome shotgun (WGS) entry which is preliminary data.</text>
</comment>
<dbReference type="PANTHER" id="PTHR43008">
    <property type="entry name" value="BENZIL REDUCTASE"/>
    <property type="match status" value="1"/>
</dbReference>
<dbReference type="InterPro" id="IPR036291">
    <property type="entry name" value="NAD(P)-bd_dom_sf"/>
</dbReference>
<comment type="similarity">
    <text evidence="1 4">Belongs to the short-chain dehydrogenases/reductases (SDR) family.</text>
</comment>
<evidence type="ECO:0000256" key="2">
    <source>
        <dbReference type="ARBA" id="ARBA00022857"/>
    </source>
</evidence>
<dbReference type="PRINTS" id="PR00081">
    <property type="entry name" value="GDHRDH"/>
</dbReference>
<dbReference type="GO" id="GO:0050664">
    <property type="term" value="F:oxidoreductase activity, acting on NAD(P)H, oxygen as acceptor"/>
    <property type="evidence" value="ECO:0007669"/>
    <property type="project" value="TreeGrafter"/>
</dbReference>
<dbReference type="SUPFAM" id="SSF51735">
    <property type="entry name" value="NAD(P)-binding Rossmann-fold domains"/>
    <property type="match status" value="1"/>
</dbReference>
<reference evidence="5" key="1">
    <citation type="submission" date="2020-12" db="EMBL/GenBank/DDBJ databases">
        <title>Metabolic potential, ecology and presence of endohyphal bacteria is reflected in genomic diversity of Mucoromycotina.</title>
        <authorList>
            <person name="Muszewska A."/>
            <person name="Okrasinska A."/>
            <person name="Steczkiewicz K."/>
            <person name="Drgas O."/>
            <person name="Orlowska M."/>
            <person name="Perlinska-Lenart U."/>
            <person name="Aleksandrzak-Piekarczyk T."/>
            <person name="Szatraj K."/>
            <person name="Zielenkiewicz U."/>
            <person name="Pilsyk S."/>
            <person name="Malc E."/>
            <person name="Mieczkowski P."/>
            <person name="Kruszewska J.S."/>
            <person name="Biernat P."/>
            <person name="Pawlowska J."/>
        </authorList>
    </citation>
    <scope>NUCLEOTIDE SEQUENCE</scope>
    <source>
        <strain evidence="5">WA0000017839</strain>
    </source>
</reference>
<dbReference type="EMBL" id="JAEPRD010000003">
    <property type="protein sequence ID" value="KAG2213508.1"/>
    <property type="molecule type" value="Genomic_DNA"/>
</dbReference>
<evidence type="ECO:0000313" key="5">
    <source>
        <dbReference type="EMBL" id="KAG2213508.1"/>
    </source>
</evidence>
<name>A0A8H7RPM5_9FUNG</name>
<evidence type="ECO:0000256" key="1">
    <source>
        <dbReference type="ARBA" id="ARBA00006484"/>
    </source>
</evidence>
<proteinExistence type="inferred from homology"/>
<dbReference type="PRINTS" id="PR00080">
    <property type="entry name" value="SDRFAMILY"/>
</dbReference>
<dbReference type="FunFam" id="3.40.50.720:FF:000281">
    <property type="entry name" value="Uncharacterized oxidoreductase YIR035C"/>
    <property type="match status" value="1"/>
</dbReference>
<sequence>MSVVIITGASRGIGKAATLEALTKFDSKVVAVARSKALLDELYHHVDKELGKGHLLELVVGDVTDDHVLQKAVNIAVDKWGRLDSIIANAGVLEPLDNIATSPVEGWKRLFDVNVFSILSLIQHALPYLRKSDKGSIIIVSSGAALKGYKGWGAYGASKATVNHITSTLAVEEEGVTSIAIRPGVVDTEMQAMIRSDGAACMGDDHNKFIDLHSTGKLVKPQDPGHVLAALAQNPPKALSGKMYSWNDPEMKDYCL</sequence>
<evidence type="ECO:0000256" key="3">
    <source>
        <dbReference type="ARBA" id="ARBA00023002"/>
    </source>
</evidence>
<keyword evidence="2" id="KW-0521">NADP</keyword>
<dbReference type="Gene3D" id="3.40.50.720">
    <property type="entry name" value="NAD(P)-binding Rossmann-like Domain"/>
    <property type="match status" value="1"/>
</dbReference>
<gene>
    <name evidence="5" type="ORF">INT47_009182</name>
</gene>
<dbReference type="Pfam" id="PF00106">
    <property type="entry name" value="adh_short"/>
    <property type="match status" value="1"/>
</dbReference>
<dbReference type="Proteomes" id="UP000603453">
    <property type="component" value="Unassembled WGS sequence"/>
</dbReference>
<dbReference type="InterPro" id="IPR002347">
    <property type="entry name" value="SDR_fam"/>
</dbReference>
<dbReference type="AlphaFoldDB" id="A0A8H7RPM5"/>
<evidence type="ECO:0000313" key="6">
    <source>
        <dbReference type="Proteomes" id="UP000603453"/>
    </source>
</evidence>
<dbReference type="CDD" id="cd05367">
    <property type="entry name" value="SPR-like_SDR_c"/>
    <property type="match status" value="1"/>
</dbReference>
<keyword evidence="6" id="KW-1185">Reference proteome</keyword>
<accession>A0A8H7RPM5</accession>
<dbReference type="OrthoDB" id="153074at2759"/>